<keyword evidence="8 11" id="KW-1133">Transmembrane helix</keyword>
<evidence type="ECO:0000256" key="5">
    <source>
        <dbReference type="ARBA" id="ARBA00022703"/>
    </source>
</evidence>
<evidence type="ECO:0000313" key="13">
    <source>
        <dbReference type="EMBL" id="KAL3627452.1"/>
    </source>
</evidence>
<keyword evidence="11" id="KW-0931">ER-Golgi transport</keyword>
<feature type="transmembrane region" description="Helical" evidence="11">
    <location>
        <begin position="6"/>
        <end position="22"/>
    </location>
</feature>
<keyword evidence="10 11" id="KW-0472">Membrane</keyword>
<dbReference type="AlphaFoldDB" id="A0ABD3CFJ5"/>
<evidence type="ECO:0000256" key="3">
    <source>
        <dbReference type="ARBA" id="ARBA00022448"/>
    </source>
</evidence>
<feature type="transmembrane region" description="Helical" evidence="11">
    <location>
        <begin position="43"/>
        <end position="64"/>
    </location>
</feature>
<dbReference type="EMBL" id="JAVIJP010000039">
    <property type="protein sequence ID" value="KAL3627452.1"/>
    <property type="molecule type" value="Genomic_DNA"/>
</dbReference>
<protein>
    <recommendedName>
        <fullName evidence="11">Endoplasmic reticulum transmembrane protein</fullName>
    </recommendedName>
</protein>
<feature type="transmembrane region" description="Helical" evidence="11">
    <location>
        <begin position="84"/>
        <end position="104"/>
    </location>
</feature>
<organism evidence="13 14">
    <name type="scientific">Castilleja foliolosa</name>
    <dbReference type="NCBI Taxonomy" id="1961234"/>
    <lineage>
        <taxon>Eukaryota</taxon>
        <taxon>Viridiplantae</taxon>
        <taxon>Streptophyta</taxon>
        <taxon>Embryophyta</taxon>
        <taxon>Tracheophyta</taxon>
        <taxon>Spermatophyta</taxon>
        <taxon>Magnoliopsida</taxon>
        <taxon>eudicotyledons</taxon>
        <taxon>Gunneridae</taxon>
        <taxon>Pentapetalae</taxon>
        <taxon>asterids</taxon>
        <taxon>lamiids</taxon>
        <taxon>Lamiales</taxon>
        <taxon>Orobanchaceae</taxon>
        <taxon>Pedicularideae</taxon>
        <taxon>Castillejinae</taxon>
        <taxon>Castilleja</taxon>
    </lineage>
</organism>
<dbReference type="PANTHER" id="PTHR12701:SF18">
    <property type="entry name" value="ENDOPLASMIC RETICULUM TRANSMEMBRANE PROTEIN"/>
    <property type="match status" value="1"/>
</dbReference>
<evidence type="ECO:0000256" key="2">
    <source>
        <dbReference type="ARBA" id="ARBA00007956"/>
    </source>
</evidence>
<evidence type="ECO:0000256" key="1">
    <source>
        <dbReference type="ARBA" id="ARBA00004477"/>
    </source>
</evidence>
<keyword evidence="9 12" id="KW-0175">Coiled coil</keyword>
<comment type="caution">
    <text evidence="13">The sequence shown here is derived from an EMBL/GenBank/DDBJ whole genome shotgun (WGS) entry which is preliminary data.</text>
</comment>
<evidence type="ECO:0000256" key="10">
    <source>
        <dbReference type="ARBA" id="ARBA00023136"/>
    </source>
</evidence>
<comment type="subcellular location">
    <subcellularLocation>
        <location evidence="1 11">Endoplasmic reticulum membrane</location>
        <topology evidence="1 11">Multi-pass membrane protein</topology>
    </subcellularLocation>
</comment>
<keyword evidence="5" id="KW-0053">Apoptosis</keyword>
<dbReference type="GO" id="GO:0070973">
    <property type="term" value="P:protein localization to endoplasmic reticulum exit site"/>
    <property type="evidence" value="ECO:0007669"/>
    <property type="project" value="UniProtKB-UniRule"/>
</dbReference>
<evidence type="ECO:0000256" key="12">
    <source>
        <dbReference type="SAM" id="Coils"/>
    </source>
</evidence>
<dbReference type="Proteomes" id="UP001632038">
    <property type="component" value="Unassembled WGS sequence"/>
</dbReference>
<dbReference type="InterPro" id="IPR008417">
    <property type="entry name" value="BAP29/BAP31"/>
</dbReference>
<dbReference type="GO" id="GO:0005789">
    <property type="term" value="C:endoplasmic reticulum membrane"/>
    <property type="evidence" value="ECO:0007669"/>
    <property type="project" value="UniProtKB-SubCell"/>
</dbReference>
<sequence>MIQLLFTLIFAEMALIVAFVFKTPLRKLVVMSLDRVKRGRGPIVVKTVAGTVFLVMLATVYNAVAIRRRWIQEGEVNPTDQILLAKHLLEASLMGFSLFLALMIDRLHHYIRELRIRRKTVEAEKKQNRIFEESKPKFSEQIKALEEEKTELHARVKQLETELKEKTKEASSAETNAMALKKQSEGFLLEYDRLLEENQNLRSQLQSIDRRLSFSESKKVM</sequence>
<name>A0ABD3CFJ5_9LAMI</name>
<proteinExistence type="inferred from homology"/>
<reference evidence="14" key="1">
    <citation type="journal article" date="2024" name="IScience">
        <title>Strigolactones Initiate the Formation of Haustorium-like Structures in Castilleja.</title>
        <authorList>
            <person name="Buerger M."/>
            <person name="Peterson D."/>
            <person name="Chory J."/>
        </authorList>
    </citation>
    <scope>NUCLEOTIDE SEQUENCE [LARGE SCALE GENOMIC DNA]</scope>
</reference>
<keyword evidence="14" id="KW-1185">Reference proteome</keyword>
<keyword evidence="6 11" id="KW-0256">Endoplasmic reticulum</keyword>
<comment type="function">
    <text evidence="11">May play a role in anterograde transport of membrane proteins from the endoplasmic reticulum to the Golgi.</text>
</comment>
<comment type="similarity">
    <text evidence="2 11">Belongs to the BCAP29/BCAP31 family.</text>
</comment>
<evidence type="ECO:0000313" key="14">
    <source>
        <dbReference type="Proteomes" id="UP001632038"/>
    </source>
</evidence>
<dbReference type="FunFam" id="1.20.5.110:FF:000011">
    <property type="entry name" value="B-cell receptor-associated protein 29"/>
    <property type="match status" value="1"/>
</dbReference>
<feature type="coiled-coil region" evidence="12">
    <location>
        <begin position="135"/>
        <end position="218"/>
    </location>
</feature>
<accession>A0ABD3CFJ5</accession>
<keyword evidence="4 11" id="KW-0812">Transmembrane</keyword>
<keyword evidence="3 11" id="KW-0813">Transport</keyword>
<evidence type="ECO:0000256" key="6">
    <source>
        <dbReference type="ARBA" id="ARBA00022824"/>
    </source>
</evidence>
<gene>
    <name evidence="13" type="ORF">CASFOL_028815</name>
</gene>
<evidence type="ECO:0000256" key="4">
    <source>
        <dbReference type="ARBA" id="ARBA00022692"/>
    </source>
</evidence>
<keyword evidence="7 11" id="KW-0653">Protein transport</keyword>
<dbReference type="Gene3D" id="1.20.5.110">
    <property type="match status" value="1"/>
</dbReference>
<evidence type="ECO:0000256" key="9">
    <source>
        <dbReference type="ARBA" id="ARBA00023054"/>
    </source>
</evidence>
<evidence type="ECO:0000256" key="7">
    <source>
        <dbReference type="ARBA" id="ARBA00022927"/>
    </source>
</evidence>
<dbReference type="PANTHER" id="PTHR12701">
    <property type="entry name" value="BCR-ASSOCIATED PROTEIN, BAP"/>
    <property type="match status" value="1"/>
</dbReference>
<dbReference type="GO" id="GO:0006886">
    <property type="term" value="P:intracellular protein transport"/>
    <property type="evidence" value="ECO:0007669"/>
    <property type="project" value="UniProtKB-UniRule"/>
</dbReference>
<dbReference type="GO" id="GO:0006888">
    <property type="term" value="P:endoplasmic reticulum to Golgi vesicle-mediated transport"/>
    <property type="evidence" value="ECO:0007669"/>
    <property type="project" value="UniProtKB-UniRule"/>
</dbReference>
<evidence type="ECO:0000256" key="8">
    <source>
        <dbReference type="ARBA" id="ARBA00022989"/>
    </source>
</evidence>
<evidence type="ECO:0000256" key="11">
    <source>
        <dbReference type="RuleBase" id="RU367026"/>
    </source>
</evidence>